<feature type="domain" description="GFO/IDH/MocA-like oxidoreductase" evidence="2">
    <location>
        <begin position="129"/>
        <end position="249"/>
    </location>
</feature>
<feature type="domain" description="Gfo/Idh/MocA-like oxidoreductase N-terminal" evidence="1">
    <location>
        <begin position="3"/>
        <end position="119"/>
    </location>
</feature>
<dbReference type="InterPro" id="IPR000683">
    <property type="entry name" value="Gfo/Idh/MocA-like_OxRdtase_N"/>
</dbReference>
<dbReference type="PANTHER" id="PTHR43377:SF1">
    <property type="entry name" value="BILIVERDIN REDUCTASE A"/>
    <property type="match status" value="1"/>
</dbReference>
<proteinExistence type="predicted"/>
<protein>
    <submittedName>
        <fullName evidence="3">Unannotated protein</fullName>
    </submittedName>
</protein>
<dbReference type="SUPFAM" id="SSF55347">
    <property type="entry name" value="Glyceraldehyde-3-phosphate dehydrogenase-like, C-terminal domain"/>
    <property type="match status" value="1"/>
</dbReference>
<organism evidence="3">
    <name type="scientific">freshwater metagenome</name>
    <dbReference type="NCBI Taxonomy" id="449393"/>
    <lineage>
        <taxon>unclassified sequences</taxon>
        <taxon>metagenomes</taxon>
        <taxon>ecological metagenomes</taxon>
    </lineage>
</organism>
<dbReference type="SUPFAM" id="SSF51735">
    <property type="entry name" value="NAD(P)-binding Rossmann-fold domains"/>
    <property type="match status" value="1"/>
</dbReference>
<dbReference type="Pfam" id="PF01408">
    <property type="entry name" value="GFO_IDH_MocA"/>
    <property type="match status" value="1"/>
</dbReference>
<dbReference type="AlphaFoldDB" id="A0A6J6ICM7"/>
<gene>
    <name evidence="3" type="ORF">UFOPK1951_00299</name>
</gene>
<evidence type="ECO:0000259" key="1">
    <source>
        <dbReference type="Pfam" id="PF01408"/>
    </source>
</evidence>
<evidence type="ECO:0000259" key="2">
    <source>
        <dbReference type="Pfam" id="PF22725"/>
    </source>
</evidence>
<dbReference type="Pfam" id="PF22725">
    <property type="entry name" value="GFO_IDH_MocA_C3"/>
    <property type="match status" value="1"/>
</dbReference>
<accession>A0A6J6ICM7</accession>
<dbReference type="PANTHER" id="PTHR43377">
    <property type="entry name" value="BILIVERDIN REDUCTASE A"/>
    <property type="match status" value="1"/>
</dbReference>
<dbReference type="InterPro" id="IPR036291">
    <property type="entry name" value="NAD(P)-bd_dom_sf"/>
</dbReference>
<dbReference type="Gene3D" id="3.30.360.10">
    <property type="entry name" value="Dihydrodipicolinate Reductase, domain 2"/>
    <property type="match status" value="1"/>
</dbReference>
<sequence length="340" mass="37311">MTLRVGIVGGSFAGTLHAEGWIKTGRAQIISVASPSKSTQENFQNRFSCKAYSDASEMLEKEELDVISLTLPNVFHYELSLLALSKGIHVVCEKPLALNLDQAAAMVAAAKKSGVHLFYAEQLVFAPRYQKIKELISQNTFGQLVHIGHRERHGGPHAQWFRDPAMSGGGVTMDMGIHGIGLIQWLLKPAKITHVYARILTLDKSSQVDDHCLMTLEFDNGILATVDASWVSPGGVDDVLEILGRDGYVRADLARGQTMDVYSLKGAGYATEKVETNKGWLKISHEEARTWGWYAEIEHFTAVILDGIESELSGEEGLQALKVALAAYESSKTNSRIQVK</sequence>
<dbReference type="GO" id="GO:0000166">
    <property type="term" value="F:nucleotide binding"/>
    <property type="evidence" value="ECO:0007669"/>
    <property type="project" value="InterPro"/>
</dbReference>
<dbReference type="InterPro" id="IPR051450">
    <property type="entry name" value="Gfo/Idh/MocA_Oxidoreductases"/>
</dbReference>
<dbReference type="Gene3D" id="3.40.50.720">
    <property type="entry name" value="NAD(P)-binding Rossmann-like Domain"/>
    <property type="match status" value="1"/>
</dbReference>
<name>A0A6J6ICM7_9ZZZZ</name>
<reference evidence="3" key="1">
    <citation type="submission" date="2020-05" db="EMBL/GenBank/DDBJ databases">
        <authorList>
            <person name="Chiriac C."/>
            <person name="Salcher M."/>
            <person name="Ghai R."/>
            <person name="Kavagutti S V."/>
        </authorList>
    </citation>
    <scope>NUCLEOTIDE SEQUENCE</scope>
</reference>
<dbReference type="EMBL" id="CAEZVH010000020">
    <property type="protein sequence ID" value="CAB4621979.1"/>
    <property type="molecule type" value="Genomic_DNA"/>
</dbReference>
<dbReference type="InterPro" id="IPR055170">
    <property type="entry name" value="GFO_IDH_MocA-like_dom"/>
</dbReference>
<evidence type="ECO:0000313" key="3">
    <source>
        <dbReference type="EMBL" id="CAB4621979.1"/>
    </source>
</evidence>